<dbReference type="OrthoDB" id="679547at2"/>
<evidence type="ECO:0000313" key="2">
    <source>
        <dbReference type="EMBL" id="TAI48058.1"/>
    </source>
</evidence>
<name>A0A4Q8QFS3_9FLAO</name>
<comment type="caution">
    <text evidence="2">The sequence shown here is derived from an EMBL/GenBank/DDBJ whole genome shotgun (WGS) entry which is preliminary data.</text>
</comment>
<keyword evidence="1" id="KW-0732">Signal</keyword>
<dbReference type="EMBL" id="SGIU01000002">
    <property type="protein sequence ID" value="TAI48058.1"/>
    <property type="molecule type" value="Genomic_DNA"/>
</dbReference>
<sequence length="804" mass="91064">MKRRLLLLSFLLSTITSAQNSLNQILDSYENYFELPRETLFVHTNKTVYLPGETIWFTAYLYDRKENVSKSTSTNLICALFDESGEKVEDLLLNVENGIASGHVQLPKTISGEQIFLKAQTRWMKNFKEDDSFTTRLKLVSPLTTPHSELSADQRLNGQQIAIMPEGGHLVAHTVNTVGLKLLDGPKMNTSMSLRLFSENGTVLVNSIQVNEDGIGKFEFIPLLGQTYFLEGQPKNGSKILAKLEKAKPYGINLSVNNLFDDKVAILMKTNDQTLKEIKGKDHFLAIHRDGLLTLNAFQFEDTEHSIMISKDKLLRGVNIITVFDANLNPIIERLIFNEANLNTVRAKVSKIDTELKRDSIGLKINLYSKTQTNARLSVSVLPEDTESTEAEQSILSALLVQPYVKGPLKNMRYYLKNIDRIKKYELDNLLLTLGWSRYDWSNIFDAPPSEKYKLEDGFQITGKVLNANPEKDKYLTLYQKSHPQVYQTDIQDDKSFKLDNVTLHHGEKVYAALLNRRNKTEEPEITMKIIPSYKNKNISLSESFLIAKNKSVLGEEEEPLPVLTQEDYLVDDRLIALEGVTVSEDKIEKKLTHRPIGIIDAIFDGLKITTEEVKKRPTLQLVLQNLGYRTIITPLGNSIILPKNGTPSVVKPPVIVVDDVVMYNPSRGINNLPPNLLNSNTAGIDEIHYTHHPIEMGNRAVIYIYRKYGRYVGDKPKERFTSFLATEGFQRPKQFFNPQYANFSSPKFKSYGTLHWEGQLITDEQGEAEIMVPTLSQKGAKVFIEGIADDGTLISDYQTVSFE</sequence>
<gene>
    <name evidence="2" type="ORF">EW142_15530</name>
</gene>
<evidence type="ECO:0000256" key="1">
    <source>
        <dbReference type="SAM" id="SignalP"/>
    </source>
</evidence>
<organism evidence="2 3">
    <name type="scientific">Flagellimonas allohymeniacidonis</name>
    <dbReference type="NCBI Taxonomy" id="2517819"/>
    <lineage>
        <taxon>Bacteria</taxon>
        <taxon>Pseudomonadati</taxon>
        <taxon>Bacteroidota</taxon>
        <taxon>Flavobacteriia</taxon>
        <taxon>Flavobacteriales</taxon>
        <taxon>Flavobacteriaceae</taxon>
        <taxon>Flagellimonas</taxon>
    </lineage>
</organism>
<proteinExistence type="predicted"/>
<dbReference type="RefSeq" id="WP_130615435.1">
    <property type="nucleotide sequence ID" value="NZ_SGIU01000002.1"/>
</dbReference>
<dbReference type="AlphaFoldDB" id="A0A4Q8QFS3"/>
<dbReference type="Gene3D" id="2.60.40.1930">
    <property type="match status" value="1"/>
</dbReference>
<reference evidence="2 3" key="1">
    <citation type="submission" date="2019-02" db="EMBL/GenBank/DDBJ databases">
        <title>Draft genome sequence of Muricauda sp. 176CP4-71.</title>
        <authorList>
            <person name="Park J.-S."/>
        </authorList>
    </citation>
    <scope>NUCLEOTIDE SEQUENCE [LARGE SCALE GENOMIC DNA]</scope>
    <source>
        <strain evidence="2 3">176CP4-71</strain>
    </source>
</reference>
<evidence type="ECO:0000313" key="3">
    <source>
        <dbReference type="Proteomes" id="UP000291981"/>
    </source>
</evidence>
<feature type="chain" id="PRO_5020510366" description="Macroglobulin domain-containing protein" evidence="1">
    <location>
        <begin position="19"/>
        <end position="804"/>
    </location>
</feature>
<dbReference type="Proteomes" id="UP000291981">
    <property type="component" value="Unassembled WGS sequence"/>
</dbReference>
<evidence type="ECO:0008006" key="4">
    <source>
        <dbReference type="Google" id="ProtNLM"/>
    </source>
</evidence>
<keyword evidence="3" id="KW-1185">Reference proteome</keyword>
<feature type="signal peptide" evidence="1">
    <location>
        <begin position="1"/>
        <end position="18"/>
    </location>
</feature>
<protein>
    <recommendedName>
        <fullName evidence="4">Macroglobulin domain-containing protein</fullName>
    </recommendedName>
</protein>
<accession>A0A4Q8QFS3</accession>